<protein>
    <submittedName>
        <fullName evidence="2">AbiH family protein</fullName>
    </submittedName>
</protein>
<proteinExistence type="predicted"/>
<dbReference type="Pfam" id="PF14253">
    <property type="entry name" value="AbiH"/>
    <property type="match status" value="1"/>
</dbReference>
<accession>A0AB74UE06</accession>
<sequence>MQELPAAPAGADRPRKRKANHGHRESCNGKKINYRKWQSSALKILPHHPKGTLMSFRLFVIGNGFDLFHKLSSSLADFSRYVKQKNPNLHETIDEYLQLEGNWNTLEMSLADFDAERALDEALEFLQPYSTENWKDAYHHEYQYELGKTIAAVSTELLAHFYNWIDSLDTTCLTPKPQFNFSQSDIFLTFNYTNTLEDVYSIEATNTLSIHGSISNGEDLILGHAWDPEEIPDYNNVPNPEDLDTRVMEGNEMVNSYFQETFKPTDEIIEEHHSFFEQLREASMVIIIGHSLSCVDRPYFEEIYKNTPLDITWLVTYHSEEDKANHLDFLISMGIENFKQCNTQDIAQQLRYLIFSSEHNLT</sequence>
<dbReference type="AlphaFoldDB" id="A0AB74UE06"/>
<organism evidence="2">
    <name type="scientific">Salinicola endophyticus</name>
    <dbReference type="NCBI Taxonomy" id="1949083"/>
    <lineage>
        <taxon>Bacteria</taxon>
        <taxon>Pseudomonadati</taxon>
        <taxon>Pseudomonadota</taxon>
        <taxon>Gammaproteobacteria</taxon>
        <taxon>Oceanospirillales</taxon>
        <taxon>Halomonadaceae</taxon>
        <taxon>Salinicola</taxon>
    </lineage>
</organism>
<evidence type="ECO:0000256" key="1">
    <source>
        <dbReference type="SAM" id="MobiDB-lite"/>
    </source>
</evidence>
<name>A0AB74UE06_9GAMM</name>
<dbReference type="EMBL" id="CP159578">
    <property type="protein sequence ID" value="XCJ80070.1"/>
    <property type="molecule type" value="Genomic_DNA"/>
</dbReference>
<dbReference type="RefSeq" id="WP_353980919.1">
    <property type="nucleotide sequence ID" value="NZ_CP159578.1"/>
</dbReference>
<reference evidence="2" key="1">
    <citation type="submission" date="2024-06" db="EMBL/GenBank/DDBJ databases">
        <title>Complete genome of Salinicola endophyticus HNIBRBA4755.</title>
        <authorList>
            <person name="Shin S.Y."/>
            <person name="Kang H."/>
            <person name="Song J."/>
        </authorList>
    </citation>
    <scope>NUCLEOTIDE SEQUENCE</scope>
    <source>
        <strain evidence="2">HNIBRBA4755</strain>
    </source>
</reference>
<gene>
    <name evidence="2" type="ORF">ABV408_02570</name>
</gene>
<evidence type="ECO:0000313" key="2">
    <source>
        <dbReference type="EMBL" id="XCJ80070.1"/>
    </source>
</evidence>
<feature type="region of interest" description="Disordered" evidence="1">
    <location>
        <begin position="1"/>
        <end position="28"/>
    </location>
</feature>
<dbReference type="InterPro" id="IPR025935">
    <property type="entry name" value="AbiH"/>
</dbReference>